<dbReference type="EMBL" id="FMJD01000008">
    <property type="protein sequence ID" value="SCM76802.1"/>
    <property type="molecule type" value="Genomic_DNA"/>
</dbReference>
<evidence type="ECO:0000256" key="1">
    <source>
        <dbReference type="ARBA" id="ARBA00022491"/>
    </source>
</evidence>
<dbReference type="Gene3D" id="3.40.50.2300">
    <property type="match status" value="2"/>
</dbReference>
<accession>A0A212LGX5</accession>
<dbReference type="InterPro" id="IPR010982">
    <property type="entry name" value="Lambda_DNA-bd_dom_sf"/>
</dbReference>
<reference evidence="6" key="1">
    <citation type="submission" date="2016-08" db="EMBL/GenBank/DDBJ databases">
        <authorList>
            <person name="Seilhamer J.J."/>
        </authorList>
    </citation>
    <scope>NUCLEOTIDE SEQUENCE</scope>
    <source>
        <strain evidence="6">86</strain>
    </source>
</reference>
<dbReference type="CDD" id="cd06267">
    <property type="entry name" value="PBP1_LacI_sugar_binding-like"/>
    <property type="match status" value="1"/>
</dbReference>
<organism evidence="6">
    <name type="scientific">uncultured Pleomorphomonas sp</name>
    <dbReference type="NCBI Taxonomy" id="442121"/>
    <lineage>
        <taxon>Bacteria</taxon>
        <taxon>Pseudomonadati</taxon>
        <taxon>Pseudomonadota</taxon>
        <taxon>Alphaproteobacteria</taxon>
        <taxon>Hyphomicrobiales</taxon>
        <taxon>Pleomorphomonadaceae</taxon>
        <taxon>Pleomorphomonas</taxon>
        <taxon>environmental samples</taxon>
    </lineage>
</organism>
<evidence type="ECO:0000256" key="3">
    <source>
        <dbReference type="ARBA" id="ARBA00023125"/>
    </source>
</evidence>
<proteinExistence type="predicted"/>
<dbReference type="PROSITE" id="PS50932">
    <property type="entry name" value="HTH_LACI_2"/>
    <property type="match status" value="1"/>
</dbReference>
<dbReference type="Pfam" id="PF00356">
    <property type="entry name" value="LacI"/>
    <property type="match status" value="1"/>
</dbReference>
<dbReference type="InterPro" id="IPR000843">
    <property type="entry name" value="HTH_LacI"/>
</dbReference>
<evidence type="ECO:0000259" key="5">
    <source>
        <dbReference type="PROSITE" id="PS50932"/>
    </source>
</evidence>
<gene>
    <name evidence="6" type="ORF">KL86PLE_40607</name>
</gene>
<dbReference type="InterPro" id="IPR046335">
    <property type="entry name" value="LacI/GalR-like_sensor"/>
</dbReference>
<feature type="domain" description="HTH lacI-type" evidence="5">
    <location>
        <begin position="14"/>
        <end position="67"/>
    </location>
</feature>
<dbReference type="PANTHER" id="PTHR30146:SF148">
    <property type="entry name" value="HTH-TYPE TRANSCRIPTIONAL REPRESSOR PURR-RELATED"/>
    <property type="match status" value="1"/>
</dbReference>
<dbReference type="SMART" id="SM00354">
    <property type="entry name" value="HTH_LACI"/>
    <property type="match status" value="1"/>
</dbReference>
<dbReference type="SUPFAM" id="SSF53822">
    <property type="entry name" value="Periplasmic binding protein-like I"/>
    <property type="match status" value="1"/>
</dbReference>
<dbReference type="Pfam" id="PF13377">
    <property type="entry name" value="Peripla_BP_3"/>
    <property type="match status" value="1"/>
</dbReference>
<name>A0A212LGX5_9HYPH</name>
<sequence length="344" mass="37706">MGRVSTVAEKRKNATIHDVAASAGVAVGTVSRYLNGQTVRQGNRLAIERAIEQLSFQRNALAKAMKSETTDVIGFLTPIIDEFHAELLNHLVRQFRHGGRTMLTYCHDDDGKLLREALSFFAKQRVDALVVAGSGHFTPDIETLVERGLPIVVYNNDLTGLGVDRVFVENANAAFRAVSHLVDVGHRRIATAYGLQSQSSGVQRLEGYRRALEAHGLAVDPAYMHPGNWGEEGGYSAVQKFMALAEPPTAIFSANYKMTVGILEWVREHGLRVPADLAIVSFDDVELFRLYDGGITAVKQPIDKIAESIVSYVLSRLSGNELPEIRTRTLDCNVILRGSSGYVG</sequence>
<protein>
    <submittedName>
        <fullName evidence="6">Transcriptional regulator LacI family</fullName>
    </submittedName>
</protein>
<keyword evidence="2" id="KW-0805">Transcription regulation</keyword>
<keyword evidence="1" id="KW-0678">Repressor</keyword>
<keyword evidence="4" id="KW-0804">Transcription</keyword>
<evidence type="ECO:0000313" key="6">
    <source>
        <dbReference type="EMBL" id="SCM76802.1"/>
    </source>
</evidence>
<evidence type="ECO:0000256" key="2">
    <source>
        <dbReference type="ARBA" id="ARBA00023015"/>
    </source>
</evidence>
<dbReference type="AlphaFoldDB" id="A0A212LGX5"/>
<dbReference type="SUPFAM" id="SSF47413">
    <property type="entry name" value="lambda repressor-like DNA-binding domains"/>
    <property type="match status" value="1"/>
</dbReference>
<dbReference type="GO" id="GO:0003700">
    <property type="term" value="F:DNA-binding transcription factor activity"/>
    <property type="evidence" value="ECO:0007669"/>
    <property type="project" value="TreeGrafter"/>
</dbReference>
<dbReference type="GO" id="GO:0000976">
    <property type="term" value="F:transcription cis-regulatory region binding"/>
    <property type="evidence" value="ECO:0007669"/>
    <property type="project" value="TreeGrafter"/>
</dbReference>
<evidence type="ECO:0000256" key="4">
    <source>
        <dbReference type="ARBA" id="ARBA00023163"/>
    </source>
</evidence>
<dbReference type="InterPro" id="IPR028082">
    <property type="entry name" value="Peripla_BP_I"/>
</dbReference>
<keyword evidence="3" id="KW-0238">DNA-binding</keyword>
<dbReference type="CDD" id="cd01392">
    <property type="entry name" value="HTH_LacI"/>
    <property type="match status" value="1"/>
</dbReference>
<dbReference type="Gene3D" id="1.10.260.40">
    <property type="entry name" value="lambda repressor-like DNA-binding domains"/>
    <property type="match status" value="1"/>
</dbReference>
<dbReference type="PANTHER" id="PTHR30146">
    <property type="entry name" value="LACI-RELATED TRANSCRIPTIONAL REPRESSOR"/>
    <property type="match status" value="1"/>
</dbReference>